<keyword evidence="8" id="KW-0378">Hydrolase</keyword>
<dbReference type="GO" id="GO:0009089">
    <property type="term" value="P:lysine biosynthetic process via diaminopimelate"/>
    <property type="evidence" value="ECO:0007669"/>
    <property type="project" value="UniProtKB-UniPathway"/>
</dbReference>
<dbReference type="NCBIfam" id="TIGR01910">
    <property type="entry name" value="DapE-ArgE"/>
    <property type="match status" value="1"/>
</dbReference>
<gene>
    <name evidence="13" type="ORF">G4D63_19895</name>
</gene>
<comment type="cofactor">
    <cofactor evidence="1">
        <name>Co(2+)</name>
        <dbReference type="ChEBI" id="CHEBI:48828"/>
    </cofactor>
</comment>
<keyword evidence="10" id="KW-0170">Cobalt</keyword>
<dbReference type="Gene3D" id="3.30.70.360">
    <property type="match status" value="1"/>
</dbReference>
<dbReference type="InterPro" id="IPR010182">
    <property type="entry name" value="ArgE/DapE"/>
</dbReference>
<evidence type="ECO:0000313" key="14">
    <source>
        <dbReference type="Proteomes" id="UP000481043"/>
    </source>
</evidence>
<evidence type="ECO:0000256" key="10">
    <source>
        <dbReference type="ARBA" id="ARBA00023285"/>
    </source>
</evidence>
<dbReference type="SUPFAM" id="SSF53187">
    <property type="entry name" value="Zn-dependent exopeptidases"/>
    <property type="match status" value="1"/>
</dbReference>
<keyword evidence="9" id="KW-0862">Zinc</keyword>
<dbReference type="InterPro" id="IPR002933">
    <property type="entry name" value="Peptidase_M20"/>
</dbReference>
<dbReference type="Proteomes" id="UP000481043">
    <property type="component" value="Unassembled WGS sequence"/>
</dbReference>
<dbReference type="SUPFAM" id="SSF55031">
    <property type="entry name" value="Bacterial exopeptidase dimerisation domain"/>
    <property type="match status" value="1"/>
</dbReference>
<dbReference type="Pfam" id="PF07687">
    <property type="entry name" value="M20_dimer"/>
    <property type="match status" value="1"/>
</dbReference>
<evidence type="ECO:0000256" key="1">
    <source>
        <dbReference type="ARBA" id="ARBA00001941"/>
    </source>
</evidence>
<feature type="domain" description="Peptidase M20 dimerisation" evidence="12">
    <location>
        <begin position="201"/>
        <end position="310"/>
    </location>
</feature>
<sequence>MDVQKKINEWLTLNREQAIRLLKRLVQERSITGLESSAQAVIIEKLRELGLEIDIWEPDFTELQSHPYFVSPRSSFTDSANVVGVMKGTGGGKSILLNGHIDVVPEGDPKQWEYDPYGADVVNGKMYGRGTTDMKGGTVSMLLAIEALQALNLPIKGDIVFQSVIEEESGGAGSLAAILRGYKADVAIIPEPTSMKIFPKQQGSMWFRLTVTGKSAHGGTRYEGVSAIEKSVVVIEKVRDLEVLRNSRIDDPLYQSIPIPVPINIGKVSGGNWPSSVPDQVILEGRIGVAPEEEMEDVKREFEHYIGNLGEFDDWFVTHPVEVTWFGARWVPGTIDLKHEAMTLLENNYKKVRKQNPVIEASPWGTDGGLFTKVAGIPTIIFGPGTTEVAHYPNEFIILDHMMEAAEILANMMVEWCNMEDES</sequence>
<comment type="cofactor">
    <cofactor evidence="2">
        <name>Zn(2+)</name>
        <dbReference type="ChEBI" id="CHEBI:29105"/>
    </cofactor>
</comment>
<dbReference type="Pfam" id="PF01546">
    <property type="entry name" value="Peptidase_M20"/>
    <property type="match status" value="1"/>
</dbReference>
<dbReference type="NCBIfam" id="NF005373">
    <property type="entry name" value="PRK06915.1"/>
    <property type="match status" value="1"/>
</dbReference>
<dbReference type="GO" id="GO:0009014">
    <property type="term" value="F:succinyl-diaminopimelate desuccinylase activity"/>
    <property type="evidence" value="ECO:0007669"/>
    <property type="project" value="UniProtKB-EC"/>
</dbReference>
<keyword evidence="7" id="KW-0479">Metal-binding</keyword>
<dbReference type="PANTHER" id="PTHR43808:SF25">
    <property type="entry name" value="PEPTIDASE M20 DIMERISATION DOMAIN-CONTAINING PROTEIN"/>
    <property type="match status" value="1"/>
</dbReference>
<evidence type="ECO:0000256" key="3">
    <source>
        <dbReference type="ARBA" id="ARBA00005130"/>
    </source>
</evidence>
<dbReference type="RefSeq" id="WP_163181832.1">
    <property type="nucleotide sequence ID" value="NZ_JAAIWM010000011.1"/>
</dbReference>
<evidence type="ECO:0000256" key="11">
    <source>
        <dbReference type="ARBA" id="ARBA00051301"/>
    </source>
</evidence>
<evidence type="ECO:0000259" key="12">
    <source>
        <dbReference type="Pfam" id="PF07687"/>
    </source>
</evidence>
<comment type="similarity">
    <text evidence="4">Belongs to the peptidase M20A family.</text>
</comment>
<reference evidence="13 14" key="1">
    <citation type="submission" date="2020-02" db="EMBL/GenBank/DDBJ databases">
        <title>Bacillus aquiflavi sp. nov., isolated from yellow water of strong flavor Chinese baijiu in Yibin region of China.</title>
        <authorList>
            <person name="Xie J."/>
        </authorList>
    </citation>
    <scope>NUCLEOTIDE SEQUENCE [LARGE SCALE GENOMIC DNA]</scope>
    <source>
        <strain evidence="13 14">SA4</strain>
    </source>
</reference>
<evidence type="ECO:0000313" key="13">
    <source>
        <dbReference type="EMBL" id="NEY73967.1"/>
    </source>
</evidence>
<dbReference type="EC" id="3.5.1.18" evidence="5"/>
<dbReference type="InterPro" id="IPR011650">
    <property type="entry name" value="Peptidase_M20_dimer"/>
</dbReference>
<evidence type="ECO:0000256" key="9">
    <source>
        <dbReference type="ARBA" id="ARBA00022833"/>
    </source>
</evidence>
<dbReference type="GO" id="GO:0046872">
    <property type="term" value="F:metal ion binding"/>
    <property type="evidence" value="ECO:0007669"/>
    <property type="project" value="UniProtKB-KW"/>
</dbReference>
<organism evidence="13 14">
    <name type="scientific">Bacillus mesophilus</name>
    <dbReference type="NCBI Taxonomy" id="1808955"/>
    <lineage>
        <taxon>Bacteria</taxon>
        <taxon>Bacillati</taxon>
        <taxon>Bacillota</taxon>
        <taxon>Bacilli</taxon>
        <taxon>Bacillales</taxon>
        <taxon>Bacillaceae</taxon>
        <taxon>Bacillus</taxon>
    </lineage>
</organism>
<comment type="catalytic activity">
    <reaction evidence="11">
        <text>N-succinyl-(2S,6S)-2,6-diaminopimelate + H2O = (2S,6S)-2,6-diaminopimelate + succinate</text>
        <dbReference type="Rhea" id="RHEA:22608"/>
        <dbReference type="ChEBI" id="CHEBI:15377"/>
        <dbReference type="ChEBI" id="CHEBI:30031"/>
        <dbReference type="ChEBI" id="CHEBI:57609"/>
        <dbReference type="ChEBI" id="CHEBI:58087"/>
        <dbReference type="EC" id="3.5.1.18"/>
    </reaction>
</comment>
<dbReference type="PANTHER" id="PTHR43808">
    <property type="entry name" value="ACETYLORNITHINE DEACETYLASE"/>
    <property type="match status" value="1"/>
</dbReference>
<evidence type="ECO:0000256" key="5">
    <source>
        <dbReference type="ARBA" id="ARBA00011921"/>
    </source>
</evidence>
<proteinExistence type="inferred from homology"/>
<dbReference type="UniPathway" id="UPA00034">
    <property type="reaction ID" value="UER00021"/>
</dbReference>
<comment type="pathway">
    <text evidence="3">Amino-acid biosynthesis; L-lysine biosynthesis via DAP pathway; LL-2,6-diaminopimelate from (S)-tetrahydrodipicolinate (succinylase route): step 3/3.</text>
</comment>
<evidence type="ECO:0000256" key="7">
    <source>
        <dbReference type="ARBA" id="ARBA00022723"/>
    </source>
</evidence>
<comment type="caution">
    <text evidence="13">The sequence shown here is derived from an EMBL/GenBank/DDBJ whole genome shotgun (WGS) entry which is preliminary data.</text>
</comment>
<dbReference type="InterPro" id="IPR001261">
    <property type="entry name" value="ArgE/DapE_CS"/>
</dbReference>
<keyword evidence="14" id="KW-1185">Reference proteome</keyword>
<dbReference type="PROSITE" id="PS00758">
    <property type="entry name" value="ARGE_DAPE_CPG2_1"/>
    <property type="match status" value="1"/>
</dbReference>
<name>A0A6M0QCJ9_9BACI</name>
<accession>A0A6M0QCJ9</accession>
<evidence type="ECO:0000256" key="2">
    <source>
        <dbReference type="ARBA" id="ARBA00001947"/>
    </source>
</evidence>
<evidence type="ECO:0000256" key="4">
    <source>
        <dbReference type="ARBA" id="ARBA00006247"/>
    </source>
</evidence>
<dbReference type="AlphaFoldDB" id="A0A6M0QCJ9"/>
<dbReference type="InterPro" id="IPR050072">
    <property type="entry name" value="Peptidase_M20A"/>
</dbReference>
<dbReference type="Gene3D" id="3.40.630.10">
    <property type="entry name" value="Zn peptidases"/>
    <property type="match status" value="1"/>
</dbReference>
<evidence type="ECO:0000256" key="6">
    <source>
        <dbReference type="ARBA" id="ARBA00016853"/>
    </source>
</evidence>
<evidence type="ECO:0000256" key="8">
    <source>
        <dbReference type="ARBA" id="ARBA00022801"/>
    </source>
</evidence>
<dbReference type="InterPro" id="IPR036264">
    <property type="entry name" value="Bact_exopeptidase_dim_dom"/>
</dbReference>
<dbReference type="EMBL" id="JAAIWM010000011">
    <property type="protein sequence ID" value="NEY73967.1"/>
    <property type="molecule type" value="Genomic_DNA"/>
</dbReference>
<protein>
    <recommendedName>
        <fullName evidence="6">Probable succinyl-diaminopimelate desuccinylase</fullName>
        <ecNumber evidence="5">3.5.1.18</ecNumber>
    </recommendedName>
</protein>